<evidence type="ECO:0000313" key="11">
    <source>
        <dbReference type="EMBL" id="MCK0198628.1"/>
    </source>
</evidence>
<sequence length="238" mass="26559">MYDFFFVLIPRYFPFLLQGALVTVELSVLSMAFGLVLGLAVALGRLSGRRWLEWPLAAYVEIWRDVPLIVQLLVIYFTLPSIGILLPAFWAGVLGLSLNLAAYLSEVFRAAILSIDSGQRAAGLSIGMSRPMIYGRIVLPQALRIAVPTIGGYFIALLKDSSLVSFISVNELLRNGTIVISNTFRSMEVYMMVAIIYFAMSFVASLLVHRIEQWLTPRYLRKKRPSDRALAPQPAVMP</sequence>
<evidence type="ECO:0000256" key="8">
    <source>
        <dbReference type="ARBA" id="ARBA00023136"/>
    </source>
</evidence>
<dbReference type="PANTHER" id="PTHR30614:SF0">
    <property type="entry name" value="L-CYSTINE TRANSPORT SYSTEM PERMEASE PROTEIN TCYL"/>
    <property type="match status" value="1"/>
</dbReference>
<organism evidence="11 12">
    <name type="scientific">Ancylobacter crimeensis</name>
    <dbReference type="NCBI Taxonomy" id="2579147"/>
    <lineage>
        <taxon>Bacteria</taxon>
        <taxon>Pseudomonadati</taxon>
        <taxon>Pseudomonadota</taxon>
        <taxon>Alphaproteobacteria</taxon>
        <taxon>Hyphomicrobiales</taxon>
        <taxon>Xanthobacteraceae</taxon>
        <taxon>Ancylobacter</taxon>
    </lineage>
</organism>
<dbReference type="EMBL" id="JALKCH010000013">
    <property type="protein sequence ID" value="MCK0198628.1"/>
    <property type="molecule type" value="Genomic_DNA"/>
</dbReference>
<feature type="domain" description="ABC transmembrane type-1" evidence="10">
    <location>
        <begin position="20"/>
        <end position="208"/>
    </location>
</feature>
<keyword evidence="12" id="KW-1185">Reference proteome</keyword>
<evidence type="ECO:0000256" key="6">
    <source>
        <dbReference type="ARBA" id="ARBA00022970"/>
    </source>
</evidence>
<dbReference type="InterPro" id="IPR010065">
    <property type="entry name" value="AA_ABC_transptr_permease_3TM"/>
</dbReference>
<protein>
    <submittedName>
        <fullName evidence="11">Amino acid ABC transporter permease</fullName>
    </submittedName>
</protein>
<evidence type="ECO:0000256" key="2">
    <source>
        <dbReference type="ARBA" id="ARBA00010072"/>
    </source>
</evidence>
<keyword evidence="6" id="KW-0029">Amino-acid transport</keyword>
<dbReference type="RefSeq" id="WP_247030529.1">
    <property type="nucleotide sequence ID" value="NZ_JALKCH010000013.1"/>
</dbReference>
<dbReference type="PANTHER" id="PTHR30614">
    <property type="entry name" value="MEMBRANE COMPONENT OF AMINO ACID ABC TRANSPORTER"/>
    <property type="match status" value="1"/>
</dbReference>
<evidence type="ECO:0000259" key="10">
    <source>
        <dbReference type="PROSITE" id="PS50928"/>
    </source>
</evidence>
<evidence type="ECO:0000256" key="7">
    <source>
        <dbReference type="ARBA" id="ARBA00022989"/>
    </source>
</evidence>
<evidence type="ECO:0000313" key="12">
    <source>
        <dbReference type="Proteomes" id="UP001203284"/>
    </source>
</evidence>
<evidence type="ECO:0000256" key="3">
    <source>
        <dbReference type="ARBA" id="ARBA00022448"/>
    </source>
</evidence>
<keyword evidence="4" id="KW-1003">Cell membrane</keyword>
<accession>A0ABT0DF85</accession>
<keyword evidence="7 9" id="KW-1133">Transmembrane helix</keyword>
<evidence type="ECO:0000256" key="5">
    <source>
        <dbReference type="ARBA" id="ARBA00022692"/>
    </source>
</evidence>
<feature type="transmembrane region" description="Helical" evidence="9">
    <location>
        <begin position="20"/>
        <end position="44"/>
    </location>
</feature>
<gene>
    <name evidence="11" type="ORF">MWN34_17150</name>
</gene>
<name>A0ABT0DF85_9HYPH</name>
<keyword evidence="5 9" id="KW-0812">Transmembrane</keyword>
<evidence type="ECO:0000256" key="9">
    <source>
        <dbReference type="RuleBase" id="RU363032"/>
    </source>
</evidence>
<dbReference type="InterPro" id="IPR035906">
    <property type="entry name" value="MetI-like_sf"/>
</dbReference>
<comment type="subcellular location">
    <subcellularLocation>
        <location evidence="1">Cell inner membrane</location>
        <topology evidence="1">Multi-pass membrane protein</topology>
    </subcellularLocation>
    <subcellularLocation>
        <location evidence="9">Cell membrane</location>
        <topology evidence="9">Multi-pass membrane protein</topology>
    </subcellularLocation>
</comment>
<dbReference type="InterPro" id="IPR043429">
    <property type="entry name" value="ArtM/GltK/GlnP/TcyL/YhdX-like"/>
</dbReference>
<dbReference type="Pfam" id="PF00528">
    <property type="entry name" value="BPD_transp_1"/>
    <property type="match status" value="1"/>
</dbReference>
<dbReference type="Proteomes" id="UP001203284">
    <property type="component" value="Unassembled WGS sequence"/>
</dbReference>
<keyword evidence="8 9" id="KW-0472">Membrane</keyword>
<proteinExistence type="inferred from homology"/>
<feature type="transmembrane region" description="Helical" evidence="9">
    <location>
        <begin position="189"/>
        <end position="208"/>
    </location>
</feature>
<keyword evidence="3 9" id="KW-0813">Transport</keyword>
<dbReference type="PROSITE" id="PS50928">
    <property type="entry name" value="ABC_TM1"/>
    <property type="match status" value="1"/>
</dbReference>
<dbReference type="NCBIfam" id="TIGR01726">
    <property type="entry name" value="HEQRo_perm_3TM"/>
    <property type="match status" value="1"/>
</dbReference>
<dbReference type="Gene3D" id="1.10.3720.10">
    <property type="entry name" value="MetI-like"/>
    <property type="match status" value="1"/>
</dbReference>
<dbReference type="SUPFAM" id="SSF161098">
    <property type="entry name" value="MetI-like"/>
    <property type="match status" value="1"/>
</dbReference>
<reference evidence="11 12" key="1">
    <citation type="submission" date="2022-04" db="EMBL/GenBank/DDBJ databases">
        <authorList>
            <person name="Grouzdev D.S."/>
            <person name="Pantiukh K.S."/>
            <person name="Krutkina M.S."/>
        </authorList>
    </citation>
    <scope>NUCLEOTIDE SEQUENCE [LARGE SCALE GENOMIC DNA]</scope>
    <source>
        <strain evidence="11 12">6x-1</strain>
    </source>
</reference>
<evidence type="ECO:0000256" key="4">
    <source>
        <dbReference type="ARBA" id="ARBA00022475"/>
    </source>
</evidence>
<comment type="similarity">
    <text evidence="2">Belongs to the binding-protein-dependent transport system permease family. HisMQ subfamily.</text>
</comment>
<dbReference type="InterPro" id="IPR000515">
    <property type="entry name" value="MetI-like"/>
</dbReference>
<comment type="caution">
    <text evidence="11">The sequence shown here is derived from an EMBL/GenBank/DDBJ whole genome shotgun (WGS) entry which is preliminary data.</text>
</comment>
<dbReference type="CDD" id="cd06261">
    <property type="entry name" value="TM_PBP2"/>
    <property type="match status" value="1"/>
</dbReference>
<evidence type="ECO:0000256" key="1">
    <source>
        <dbReference type="ARBA" id="ARBA00004429"/>
    </source>
</evidence>